<gene>
    <name evidence="4" type="ORF">DM02DRAFT_613141</name>
</gene>
<dbReference type="Gene3D" id="1.10.340.30">
    <property type="entry name" value="Hypothetical protein, domain 2"/>
    <property type="match status" value="1"/>
</dbReference>
<reference evidence="4 5" key="1">
    <citation type="journal article" date="2018" name="Sci. Rep.">
        <title>Comparative genomics provides insights into the lifestyle and reveals functional heterogeneity of dark septate endophytic fungi.</title>
        <authorList>
            <person name="Knapp D.G."/>
            <person name="Nemeth J.B."/>
            <person name="Barry K."/>
            <person name="Hainaut M."/>
            <person name="Henrissat B."/>
            <person name="Johnson J."/>
            <person name="Kuo A."/>
            <person name="Lim J.H.P."/>
            <person name="Lipzen A."/>
            <person name="Nolan M."/>
            <person name="Ohm R.A."/>
            <person name="Tamas L."/>
            <person name="Grigoriev I.V."/>
            <person name="Spatafora J.W."/>
            <person name="Nagy L.G."/>
            <person name="Kovacs G.M."/>
        </authorList>
    </citation>
    <scope>NUCLEOTIDE SEQUENCE [LARGE SCALE GENOMIC DNA]</scope>
    <source>
        <strain evidence="4 5">DSE2036</strain>
    </source>
</reference>
<dbReference type="PANTHER" id="PTHR15074:SF0">
    <property type="entry name" value="METHYL-CPG-BINDING DOMAIN PROTEIN 4-LIKE PROTEIN"/>
    <property type="match status" value="1"/>
</dbReference>
<feature type="compositionally biased region" description="Basic residues" evidence="3">
    <location>
        <begin position="1"/>
        <end position="17"/>
    </location>
</feature>
<name>A0A2V1DVP7_9PLEO</name>
<evidence type="ECO:0008006" key="6">
    <source>
        <dbReference type="Google" id="ProtNLM"/>
    </source>
</evidence>
<dbReference type="STRING" id="97972.A0A2V1DVP7"/>
<proteinExistence type="predicted"/>
<evidence type="ECO:0000256" key="3">
    <source>
        <dbReference type="SAM" id="MobiDB-lite"/>
    </source>
</evidence>
<evidence type="ECO:0000313" key="4">
    <source>
        <dbReference type="EMBL" id="PVI02179.1"/>
    </source>
</evidence>
<dbReference type="InterPro" id="IPR011257">
    <property type="entry name" value="DNA_glycosylase"/>
</dbReference>
<keyword evidence="5" id="KW-1185">Reference proteome</keyword>
<dbReference type="GO" id="GO:0003824">
    <property type="term" value="F:catalytic activity"/>
    <property type="evidence" value="ECO:0007669"/>
    <property type="project" value="InterPro"/>
</dbReference>
<feature type="region of interest" description="Disordered" evidence="3">
    <location>
        <begin position="1"/>
        <end position="20"/>
    </location>
</feature>
<organism evidence="4 5">
    <name type="scientific">Periconia macrospinosa</name>
    <dbReference type="NCBI Taxonomy" id="97972"/>
    <lineage>
        <taxon>Eukaryota</taxon>
        <taxon>Fungi</taxon>
        <taxon>Dikarya</taxon>
        <taxon>Ascomycota</taxon>
        <taxon>Pezizomycotina</taxon>
        <taxon>Dothideomycetes</taxon>
        <taxon>Pleosporomycetidae</taxon>
        <taxon>Pleosporales</taxon>
        <taxon>Massarineae</taxon>
        <taxon>Periconiaceae</taxon>
        <taxon>Periconia</taxon>
    </lineage>
</organism>
<dbReference type="InterPro" id="IPR045138">
    <property type="entry name" value="MeCP2/MBD4"/>
</dbReference>
<accession>A0A2V1DVP7</accession>
<dbReference type="GO" id="GO:0006281">
    <property type="term" value="P:DNA repair"/>
    <property type="evidence" value="ECO:0007669"/>
    <property type="project" value="InterPro"/>
</dbReference>
<comment type="subcellular location">
    <subcellularLocation>
        <location evidence="1">Nucleus</location>
    </subcellularLocation>
</comment>
<dbReference type="PANTHER" id="PTHR15074">
    <property type="entry name" value="METHYL-CPG-BINDING PROTEIN"/>
    <property type="match status" value="1"/>
</dbReference>
<dbReference type="GO" id="GO:0005634">
    <property type="term" value="C:nucleus"/>
    <property type="evidence" value="ECO:0007669"/>
    <property type="project" value="UniProtKB-SubCell"/>
</dbReference>
<protein>
    <recommendedName>
        <fullName evidence="6">DNA glycosylase</fullName>
    </recommendedName>
</protein>
<evidence type="ECO:0000313" key="5">
    <source>
        <dbReference type="Proteomes" id="UP000244855"/>
    </source>
</evidence>
<dbReference type="GO" id="GO:0003677">
    <property type="term" value="F:DNA binding"/>
    <property type="evidence" value="ECO:0007669"/>
    <property type="project" value="InterPro"/>
</dbReference>
<dbReference type="EMBL" id="KZ805346">
    <property type="protein sequence ID" value="PVI02179.1"/>
    <property type="molecule type" value="Genomic_DNA"/>
</dbReference>
<dbReference type="Proteomes" id="UP000244855">
    <property type="component" value="Unassembled WGS sequence"/>
</dbReference>
<dbReference type="SUPFAM" id="SSF48150">
    <property type="entry name" value="DNA-glycosylase"/>
    <property type="match status" value="1"/>
</dbReference>
<dbReference type="OrthoDB" id="10265068at2759"/>
<keyword evidence="2" id="KW-0539">Nucleus</keyword>
<sequence>MPSRKITRNKSSLKSRLSHTPSLEQACASLDRASVELQHAALDISAAAVSLPNSFNPIVTTHTISRKRRKLIVLHNGAAKSPYFAQVPSTRQTIKPPETKQQAVPKAVRAPAKSPYFPEPFSREIPLRGLSFELQPSLSPCNLIQERICNSLYALVIQAILWNKTHGSFARPILWDFLVTYPTVEALAVAPVDQVEQLIRKLGLQRARATRFVEMANVWVASPPCAERRYQRRDYPYRGDGRDVKKGVAIGLDSPYEGWEIAHLPGIGEYALDSYRIFGRDRLRGLHGKPGVEPEWKRTVPGDKELGPFVKWMWAQEGWDFNVKTGTRVRLRFQNQMLES</sequence>
<dbReference type="AlphaFoldDB" id="A0A2V1DVP7"/>
<evidence type="ECO:0000256" key="1">
    <source>
        <dbReference type="ARBA" id="ARBA00004123"/>
    </source>
</evidence>
<evidence type="ECO:0000256" key="2">
    <source>
        <dbReference type="ARBA" id="ARBA00023242"/>
    </source>
</evidence>